<organism evidence="1 2">
    <name type="scientific">Clostridium tepidiprofundi DSM 19306</name>
    <dbReference type="NCBI Taxonomy" id="1121338"/>
    <lineage>
        <taxon>Bacteria</taxon>
        <taxon>Bacillati</taxon>
        <taxon>Bacillota</taxon>
        <taxon>Clostridia</taxon>
        <taxon>Eubacteriales</taxon>
        <taxon>Clostridiaceae</taxon>
        <taxon>Clostridium</taxon>
    </lineage>
</organism>
<accession>A0A151ATK0</accession>
<name>A0A151ATK0_9CLOT</name>
<proteinExistence type="predicted"/>
<dbReference type="AlphaFoldDB" id="A0A151ATK0"/>
<dbReference type="Proteomes" id="UP000075531">
    <property type="component" value="Unassembled WGS sequence"/>
</dbReference>
<dbReference type="RefSeq" id="WP_066827084.1">
    <property type="nucleotide sequence ID" value="NZ_LTBA01000053.1"/>
</dbReference>
<comment type="caution">
    <text evidence="1">The sequence shown here is derived from an EMBL/GenBank/DDBJ whole genome shotgun (WGS) entry which is preliminary data.</text>
</comment>
<dbReference type="STRING" id="1121338.CLTEP_24570"/>
<reference evidence="1 2" key="1">
    <citation type="submission" date="2016-02" db="EMBL/GenBank/DDBJ databases">
        <title>Genome sequence of Clostridium tepidiprofundi DSM 19306.</title>
        <authorList>
            <person name="Poehlein A."/>
            <person name="Daniel R."/>
        </authorList>
    </citation>
    <scope>NUCLEOTIDE SEQUENCE [LARGE SCALE GENOMIC DNA]</scope>
    <source>
        <strain evidence="1 2">DSM 19306</strain>
    </source>
</reference>
<dbReference type="OrthoDB" id="1730060at2"/>
<evidence type="ECO:0000313" key="1">
    <source>
        <dbReference type="EMBL" id="KYH30935.1"/>
    </source>
</evidence>
<keyword evidence="2" id="KW-1185">Reference proteome</keyword>
<dbReference type="EMBL" id="LTBA01000053">
    <property type="protein sequence ID" value="KYH30935.1"/>
    <property type="molecule type" value="Genomic_DNA"/>
</dbReference>
<protein>
    <submittedName>
        <fullName evidence="1">Uncharacterized protein</fullName>
    </submittedName>
</protein>
<dbReference type="PATRIC" id="fig|1121338.3.peg.2541"/>
<gene>
    <name evidence="1" type="ORF">CLTEP_24570</name>
</gene>
<evidence type="ECO:0000313" key="2">
    <source>
        <dbReference type="Proteomes" id="UP000075531"/>
    </source>
</evidence>
<sequence length="191" mass="21752">MKLKILIFLILGIFIGSISTYSIFRNYDKEKHNVKIDSISQIDICNPISQEYILQQLKNKRISKSQIPDIVSINICIDIPYSNGGTYNSWKIPTGWEQFIYKNANSEKLDKFSESRFLYITLQGVVFLYLPPAGRYWSPIPEFGDIPPGSVIVGQHVPIKVAVDGGILPVYHGQAYTTLQSLPKKWKDILK</sequence>